<dbReference type="EMBL" id="JACCFW010000001">
    <property type="protein sequence ID" value="NYJ73189.1"/>
    <property type="molecule type" value="Genomic_DNA"/>
</dbReference>
<feature type="chain" id="PRO_5033038561" evidence="1">
    <location>
        <begin position="29"/>
        <end position="260"/>
    </location>
</feature>
<dbReference type="Proteomes" id="UP000571817">
    <property type="component" value="Unassembled WGS sequence"/>
</dbReference>
<reference evidence="2 3" key="1">
    <citation type="submission" date="2020-07" db="EMBL/GenBank/DDBJ databases">
        <title>Sequencing the genomes of 1000 actinobacteria strains.</title>
        <authorList>
            <person name="Klenk H.-P."/>
        </authorList>
    </citation>
    <scope>NUCLEOTIDE SEQUENCE [LARGE SCALE GENOMIC DNA]</scope>
    <source>
        <strain evidence="2 3">DSM 29531</strain>
    </source>
</reference>
<dbReference type="AlphaFoldDB" id="A0A853DB24"/>
<dbReference type="RefSeq" id="WP_179478296.1">
    <property type="nucleotide sequence ID" value="NZ_JACCFW010000001.1"/>
</dbReference>
<gene>
    <name evidence="2" type="ORF">HNR15_000152</name>
</gene>
<feature type="signal peptide" evidence="1">
    <location>
        <begin position="1"/>
        <end position="28"/>
    </location>
</feature>
<organism evidence="2 3">
    <name type="scientific">Allobranchiibius huperziae</name>
    <dbReference type="NCBI Taxonomy" id="1874116"/>
    <lineage>
        <taxon>Bacteria</taxon>
        <taxon>Bacillati</taxon>
        <taxon>Actinomycetota</taxon>
        <taxon>Actinomycetes</taxon>
        <taxon>Micrococcales</taxon>
        <taxon>Dermacoccaceae</taxon>
        <taxon>Allobranchiibius</taxon>
    </lineage>
</organism>
<evidence type="ECO:0000256" key="1">
    <source>
        <dbReference type="SAM" id="SignalP"/>
    </source>
</evidence>
<sequence>MSAALKLRVAGSLAAAGALALSGGSASAACWPHGPQSYTCTGGSIPSGTYSKLKVEGVCNVVPDAKIRVLGNVHVAAGAEFDAQSAPSTITVRGNVVGDEGSLVGLGCEPMSYTGNSAHPCTVEPDAHSTITVRGNVRATDAAAVLLNGVTIFGHVTLRGGGSQIPWAIKNNTIRGNLTASGQKTDWLGVLFNKIGGSVTLTDIALSDPDPGAPGVFIVRNTIGWDLRCSGLTPGVSGGFVPGSVNVVGHKATGQCASLV</sequence>
<protein>
    <submittedName>
        <fullName evidence="2">Uncharacterized protein</fullName>
    </submittedName>
</protein>
<keyword evidence="1" id="KW-0732">Signal</keyword>
<dbReference type="PROSITE" id="PS51257">
    <property type="entry name" value="PROKAR_LIPOPROTEIN"/>
    <property type="match status" value="1"/>
</dbReference>
<accession>A0A853DB24</accession>
<keyword evidence="3" id="KW-1185">Reference proteome</keyword>
<proteinExistence type="predicted"/>
<evidence type="ECO:0000313" key="3">
    <source>
        <dbReference type="Proteomes" id="UP000571817"/>
    </source>
</evidence>
<name>A0A853DB24_9MICO</name>
<evidence type="ECO:0000313" key="2">
    <source>
        <dbReference type="EMBL" id="NYJ73189.1"/>
    </source>
</evidence>
<comment type="caution">
    <text evidence="2">The sequence shown here is derived from an EMBL/GenBank/DDBJ whole genome shotgun (WGS) entry which is preliminary data.</text>
</comment>